<dbReference type="InterPro" id="IPR036028">
    <property type="entry name" value="SH3-like_dom_sf"/>
</dbReference>
<dbReference type="SMART" id="SM00072">
    <property type="entry name" value="GuKc"/>
    <property type="match status" value="2"/>
</dbReference>
<feature type="region of interest" description="Disordered" evidence="11">
    <location>
        <begin position="759"/>
        <end position="823"/>
    </location>
</feature>
<dbReference type="Pfam" id="PF00625">
    <property type="entry name" value="Guanylate_kin"/>
    <property type="match status" value="2"/>
</dbReference>
<dbReference type="PANTHER" id="PTHR11824">
    <property type="entry name" value="VOLTAGE-DEPENDENT CALCIUM CHANNEL BETA SUBUNIT"/>
    <property type="match status" value="1"/>
</dbReference>
<dbReference type="InterPro" id="IPR008145">
    <property type="entry name" value="GK/Ca_channel_bsu"/>
</dbReference>
<organism evidence="13 14">
    <name type="scientific">Anopheles dirus</name>
    <dbReference type="NCBI Taxonomy" id="7168"/>
    <lineage>
        <taxon>Eukaryota</taxon>
        <taxon>Metazoa</taxon>
        <taxon>Ecdysozoa</taxon>
        <taxon>Arthropoda</taxon>
        <taxon>Hexapoda</taxon>
        <taxon>Insecta</taxon>
        <taxon>Pterygota</taxon>
        <taxon>Neoptera</taxon>
        <taxon>Endopterygota</taxon>
        <taxon>Diptera</taxon>
        <taxon>Nematocera</taxon>
        <taxon>Culicoidea</taxon>
        <taxon>Culicidae</taxon>
        <taxon>Anophelinae</taxon>
        <taxon>Anopheles</taxon>
    </lineage>
</organism>
<sequence>MVQRASSDAPSVSGGHRESRGIGLGLGYTSFQSAGYNKLFTQGSADSNYSQPSSDLSLDEEKESLRREKERQALGQLEKARSKPVAFAVRTNVSYDGSLDDDSPVHGSAVSFEVGDFLHIKEKYDNNWWIGRLVKEGCEVGFIPSPVKLEHIRMQASAARSSKLYTSKGSSSSGNLGASGVPGAEPSRGSTPPTPGMTQIYFISFVLSGARASPASPPRRGGWAAGADRGVFLLSRFANFSHHPGDDSDSMGASRHGKTPLATPPTKEKRKPFFKKQETSSPYDVVPSMRPVVLVGPSLKGYEVTDMMQKALFDFLKHRFESRIIITRVQADISLAKRSLMNNPSKRAIMERSNSRSSCLAEVQAEIERIFELARTLQLVVLDCDTINHPSQLAKTSLAPTIVYLKIASSKVLQRLIKSRGKAQAKNLSVQMVAAEKLSQCPPEMFDVILDENQLEEACNHLAEYLEVRRLWTNDRAVFAQHHLIRFVLFSQQAYWRATHPPVRPTPSVPRPLPSQEASPSGEPPGRMGAPPPPGRSGARASPASPLRRGGWAAGADRGVSLLSRFANFSHHPGDDSDSMGASRHGKTPLATPPTKEKRKPFFKKQETSSPYDVVPSMRPVVLVGPSLKGYEVTDMMQKALFDFLKHRFESRIIITRVQADISLAKRSLMNNPSKRAIMERSNSRSSCLAEVQVLQRLIKSRGKAQAKNLSVQMVAAEKLSQCPPEMFDVILDENQLEEACNHLAEYLEAYWRATHPPVRPTPSVPRPLPSQEASPSGEPPGRMGAPPPPGASYHHNSNSSSGSRRPASTRHGDNRDRDRLDRIERDRERDRERLHARERDMLHYDINDDDLLNERNYGPADYGGGGGGGGGGGSDRGGGMVRGDSRDMRDLRDPGVGAGVRERGQLAGGMGLGLGASSSSSGSAAHARAHTLGGDILDHGELLRERERERELNRGYAVQGGPRQLVAAPVSQTVRRGMPAADRDRDRDDYSPHRGGGNNRRGWDQDDGDAAGAGGGARSRLPLTRAHTLDEADEPDEAEDERQERGEGALDEEKLVPDSDEDDGFEYDEFY</sequence>
<dbReference type="EnsemblMetazoa" id="ADIR011045-RA">
    <property type="protein sequence ID" value="ADIR011045-PA"/>
    <property type="gene ID" value="ADIR011045"/>
</dbReference>
<evidence type="ECO:0000313" key="13">
    <source>
        <dbReference type="EnsemblMetazoa" id="ADIR011045-PA"/>
    </source>
</evidence>
<evidence type="ECO:0000256" key="11">
    <source>
        <dbReference type="SAM" id="MobiDB-lite"/>
    </source>
</evidence>
<evidence type="ECO:0000256" key="7">
    <source>
        <dbReference type="ARBA" id="ARBA00022882"/>
    </source>
</evidence>
<feature type="compositionally biased region" description="Pro residues" evidence="11">
    <location>
        <begin position="502"/>
        <end position="513"/>
    </location>
</feature>
<protein>
    <recommendedName>
        <fullName evidence="12">SH3 domain-containing protein</fullName>
    </recommendedName>
</protein>
<dbReference type="SUPFAM" id="SSF50044">
    <property type="entry name" value="SH3-domain"/>
    <property type="match status" value="1"/>
</dbReference>
<feature type="region of interest" description="Disordered" evidence="11">
    <location>
        <begin position="501"/>
        <end position="552"/>
    </location>
</feature>
<dbReference type="SUPFAM" id="SSF52540">
    <property type="entry name" value="P-loop containing nucleoside triphosphate hydrolases"/>
    <property type="match status" value="2"/>
</dbReference>
<evidence type="ECO:0000256" key="9">
    <source>
        <dbReference type="ARBA" id="ARBA00023303"/>
    </source>
</evidence>
<keyword evidence="9" id="KW-0407">Ion channel</keyword>
<feature type="domain" description="SH3" evidence="12">
    <location>
        <begin position="84"/>
        <end position="153"/>
    </location>
</feature>
<dbReference type="Gene3D" id="3.40.50.300">
    <property type="entry name" value="P-loop containing nucleotide triphosphate hydrolases"/>
    <property type="match status" value="3"/>
</dbReference>
<evidence type="ECO:0000259" key="12">
    <source>
        <dbReference type="PROSITE" id="PS50002"/>
    </source>
</evidence>
<dbReference type="PROSITE" id="PS50002">
    <property type="entry name" value="SH3"/>
    <property type="match status" value="1"/>
</dbReference>
<feature type="compositionally biased region" description="Pro residues" evidence="11">
    <location>
        <begin position="759"/>
        <end position="769"/>
    </location>
</feature>
<evidence type="ECO:0000256" key="6">
    <source>
        <dbReference type="ARBA" id="ARBA00022837"/>
    </source>
</evidence>
<dbReference type="GO" id="GO:0005891">
    <property type="term" value="C:voltage-gated calcium channel complex"/>
    <property type="evidence" value="ECO:0007669"/>
    <property type="project" value="InterPro"/>
</dbReference>
<dbReference type="Proteomes" id="UP000075884">
    <property type="component" value="Unassembled WGS sequence"/>
</dbReference>
<feature type="region of interest" description="Disordered" evidence="11">
    <location>
        <begin position="955"/>
        <end position="1072"/>
    </location>
</feature>
<dbReference type="STRING" id="7168.A0A182NTQ4"/>
<reference evidence="14" key="1">
    <citation type="submission" date="2013-03" db="EMBL/GenBank/DDBJ databases">
        <title>The Genome Sequence of Anopheles dirus WRAIR2.</title>
        <authorList>
            <consortium name="The Broad Institute Genomics Platform"/>
            <person name="Neafsey D.E."/>
            <person name="Walton C."/>
            <person name="Walker B."/>
            <person name="Young S.K."/>
            <person name="Zeng Q."/>
            <person name="Gargeya S."/>
            <person name="Fitzgerald M."/>
            <person name="Haas B."/>
            <person name="Abouelleil A."/>
            <person name="Allen A.W."/>
            <person name="Alvarado L."/>
            <person name="Arachchi H.M."/>
            <person name="Berlin A.M."/>
            <person name="Chapman S.B."/>
            <person name="Gainer-Dewar J."/>
            <person name="Goldberg J."/>
            <person name="Griggs A."/>
            <person name="Gujja S."/>
            <person name="Hansen M."/>
            <person name="Howarth C."/>
            <person name="Imamovic A."/>
            <person name="Ireland A."/>
            <person name="Larimer J."/>
            <person name="McCowan C."/>
            <person name="Murphy C."/>
            <person name="Pearson M."/>
            <person name="Poon T.W."/>
            <person name="Priest M."/>
            <person name="Roberts A."/>
            <person name="Saif S."/>
            <person name="Shea T."/>
            <person name="Sisk P."/>
            <person name="Sykes S."/>
            <person name="Wortman J."/>
            <person name="Nusbaum C."/>
            <person name="Birren B."/>
        </authorList>
    </citation>
    <scope>NUCLEOTIDE SEQUENCE [LARGE SCALE GENOMIC DNA]</scope>
    <source>
        <strain evidence="14">WRAIR2</strain>
    </source>
</reference>
<name>A0A182NTQ4_9DIPT</name>
<keyword evidence="8" id="KW-0406">Ion transport</keyword>
<feature type="compositionally biased region" description="Acidic residues" evidence="11">
    <location>
        <begin position="1032"/>
        <end position="1042"/>
    </location>
</feature>
<dbReference type="Pfam" id="PF12052">
    <property type="entry name" value="VGCC_beta4Aa_N"/>
    <property type="match status" value="1"/>
</dbReference>
<keyword evidence="5" id="KW-0109">Calcium transport</keyword>
<feature type="region of interest" description="Disordered" evidence="11">
    <location>
        <begin position="572"/>
        <end position="611"/>
    </location>
</feature>
<dbReference type="GO" id="GO:0005245">
    <property type="term" value="F:voltage-gated calcium channel activity"/>
    <property type="evidence" value="ECO:0007669"/>
    <property type="project" value="InterPro"/>
</dbReference>
<evidence type="ECO:0000313" key="14">
    <source>
        <dbReference type="Proteomes" id="UP000075884"/>
    </source>
</evidence>
<dbReference type="SMART" id="SM00326">
    <property type="entry name" value="SH3"/>
    <property type="match status" value="1"/>
</dbReference>
<reference evidence="13" key="2">
    <citation type="submission" date="2020-05" db="UniProtKB">
        <authorList>
            <consortium name="EnsemblMetazoa"/>
        </authorList>
    </citation>
    <scope>IDENTIFICATION</scope>
    <source>
        <strain evidence="13">WRAIR2</strain>
    </source>
</reference>
<evidence type="ECO:0000256" key="2">
    <source>
        <dbReference type="ARBA" id="ARBA00022443"/>
    </source>
</evidence>
<keyword evidence="3" id="KW-0813">Transport</keyword>
<evidence type="ECO:0000256" key="3">
    <source>
        <dbReference type="ARBA" id="ARBA00022448"/>
    </source>
</evidence>
<evidence type="ECO:0000256" key="5">
    <source>
        <dbReference type="ARBA" id="ARBA00022568"/>
    </source>
</evidence>
<feature type="compositionally biased region" description="Polar residues" evidence="11">
    <location>
        <begin position="42"/>
        <end position="52"/>
    </location>
</feature>
<dbReference type="InterPro" id="IPR027417">
    <property type="entry name" value="P-loop_NTPase"/>
</dbReference>
<dbReference type="PRINTS" id="PR01626">
    <property type="entry name" value="LCACHANNELB"/>
</dbReference>
<dbReference type="CDD" id="cd11863">
    <property type="entry name" value="SH3_CACNB"/>
    <property type="match status" value="1"/>
</dbReference>
<evidence type="ECO:0000256" key="8">
    <source>
        <dbReference type="ARBA" id="ARBA00023065"/>
    </source>
</evidence>
<keyword evidence="14" id="KW-1185">Reference proteome</keyword>
<feature type="compositionally biased region" description="Basic and acidic residues" evidence="11">
    <location>
        <begin position="982"/>
        <end position="993"/>
    </location>
</feature>
<keyword evidence="6" id="KW-0106">Calcium</keyword>
<dbReference type="AlphaFoldDB" id="A0A182NTQ4"/>
<feature type="region of interest" description="Disordered" evidence="11">
    <location>
        <begin position="165"/>
        <end position="193"/>
    </location>
</feature>
<feature type="compositionally biased region" description="Polar residues" evidence="11">
    <location>
        <begin position="1"/>
        <end position="10"/>
    </location>
</feature>
<keyword evidence="2 10" id="KW-0728">SH3 domain</keyword>
<feature type="compositionally biased region" description="Low complexity" evidence="11">
    <location>
        <begin position="792"/>
        <end position="807"/>
    </location>
</feature>
<evidence type="ECO:0000256" key="1">
    <source>
        <dbReference type="ARBA" id="ARBA00010836"/>
    </source>
</evidence>
<accession>A0A182NTQ4</accession>
<feature type="region of interest" description="Disordered" evidence="11">
    <location>
        <begin position="42"/>
        <end position="67"/>
    </location>
</feature>
<feature type="compositionally biased region" description="Gly residues" evidence="11">
    <location>
        <begin position="862"/>
        <end position="882"/>
    </location>
</feature>
<dbReference type="FunFam" id="3.40.50.300:FF:000023">
    <property type="entry name" value="Voltage-dependent L-type calcium channel subunit beta-2"/>
    <property type="match status" value="1"/>
</dbReference>
<feature type="compositionally biased region" description="Acidic residues" evidence="11">
    <location>
        <begin position="1059"/>
        <end position="1072"/>
    </location>
</feature>
<feature type="region of interest" description="Disordered" evidence="11">
    <location>
        <begin position="244"/>
        <end position="279"/>
    </location>
</feature>
<feature type="region of interest" description="Disordered" evidence="11">
    <location>
        <begin position="851"/>
        <end position="898"/>
    </location>
</feature>
<keyword evidence="4" id="KW-0597">Phosphoprotein</keyword>
<dbReference type="Gene3D" id="2.30.30.40">
    <property type="entry name" value="SH3 Domains"/>
    <property type="match status" value="1"/>
</dbReference>
<evidence type="ECO:0000256" key="10">
    <source>
        <dbReference type="PROSITE-ProRule" id="PRU00192"/>
    </source>
</evidence>
<dbReference type="InterPro" id="IPR001452">
    <property type="entry name" value="SH3_domain"/>
</dbReference>
<keyword evidence="7" id="KW-0851">Voltage-gated channel</keyword>
<feature type="compositionally biased region" description="Basic and acidic residues" evidence="11">
    <location>
        <begin position="811"/>
        <end position="823"/>
    </location>
</feature>
<proteinExistence type="inferred from homology"/>
<feature type="compositionally biased region" description="Low complexity" evidence="11">
    <location>
        <begin position="165"/>
        <end position="179"/>
    </location>
</feature>
<dbReference type="InterPro" id="IPR000584">
    <property type="entry name" value="VDCC_L_bsu"/>
</dbReference>
<dbReference type="InterPro" id="IPR046937">
    <property type="entry name" value="CAB1-4_N_A-dom"/>
</dbReference>
<feature type="compositionally biased region" description="Basic and acidic residues" evidence="11">
    <location>
        <begin position="884"/>
        <end position="894"/>
    </location>
</feature>
<feature type="compositionally biased region" description="Basic and acidic residues" evidence="11">
    <location>
        <begin position="1043"/>
        <end position="1058"/>
    </location>
</feature>
<evidence type="ECO:0000256" key="4">
    <source>
        <dbReference type="ARBA" id="ARBA00022553"/>
    </source>
</evidence>
<comment type="similarity">
    <text evidence="1">Belongs to the calcium channel beta subunit family.</text>
</comment>
<dbReference type="VEuPathDB" id="VectorBase:ADIR011045"/>
<feature type="region of interest" description="Disordered" evidence="11">
    <location>
        <begin position="1"/>
        <end position="20"/>
    </location>
</feature>
<feature type="compositionally biased region" description="Low complexity" evidence="11">
    <location>
        <begin position="536"/>
        <end position="552"/>
    </location>
</feature>